<protein>
    <recommendedName>
        <fullName evidence="3">Nucleoid-associated protein</fullName>
    </recommendedName>
</protein>
<dbReference type="InterPro" id="IPR036894">
    <property type="entry name" value="YbaB-like_sf"/>
</dbReference>
<proteinExistence type="predicted"/>
<dbReference type="Proteomes" id="UP000002217">
    <property type="component" value="Chromosome"/>
</dbReference>
<sequence>MLENLSGVIGDIQKVQEKLKQMTVEAGTEKGTVRVVLNGNQEIMEFYLDRDYLRKTPAEEIQNIIADVFGRAIKESKQMVKDEALKISNNLGLPNIPGLT</sequence>
<dbReference type="KEGG" id="dae:Dtox_0195"/>
<evidence type="ECO:0000313" key="2">
    <source>
        <dbReference type="Proteomes" id="UP000002217"/>
    </source>
</evidence>
<dbReference type="GO" id="GO:0003677">
    <property type="term" value="F:DNA binding"/>
    <property type="evidence" value="ECO:0007669"/>
    <property type="project" value="InterPro"/>
</dbReference>
<dbReference type="Pfam" id="PF02575">
    <property type="entry name" value="YbaB_DNA_bd"/>
    <property type="match status" value="1"/>
</dbReference>
<evidence type="ECO:0008006" key="3">
    <source>
        <dbReference type="Google" id="ProtNLM"/>
    </source>
</evidence>
<reference evidence="1 2" key="1">
    <citation type="journal article" date="2009" name="Stand. Genomic Sci.">
        <title>Complete genome sequence of Desulfotomaculum acetoxidans type strain (5575).</title>
        <authorList>
            <person name="Spring S."/>
            <person name="Lapidus A."/>
            <person name="Schroder M."/>
            <person name="Gleim D."/>
            <person name="Sims D."/>
            <person name="Meincke L."/>
            <person name="Glavina Del Rio T."/>
            <person name="Tice H."/>
            <person name="Copeland A."/>
            <person name="Cheng J.F."/>
            <person name="Lucas S."/>
            <person name="Chen F."/>
            <person name="Nolan M."/>
            <person name="Bruce D."/>
            <person name="Goodwin L."/>
            <person name="Pitluck S."/>
            <person name="Ivanova N."/>
            <person name="Mavromatis K."/>
            <person name="Mikhailova N."/>
            <person name="Pati A."/>
            <person name="Chen A."/>
            <person name="Palaniappan K."/>
            <person name="Land M."/>
            <person name="Hauser L."/>
            <person name="Chang Y.J."/>
            <person name="Jeffries C.D."/>
            <person name="Chain P."/>
            <person name="Saunders E."/>
            <person name="Brettin T."/>
            <person name="Detter J.C."/>
            <person name="Goker M."/>
            <person name="Bristow J."/>
            <person name="Eisen J.A."/>
            <person name="Markowitz V."/>
            <person name="Hugenholtz P."/>
            <person name="Kyrpides N.C."/>
            <person name="Klenk H.P."/>
            <person name="Han C."/>
        </authorList>
    </citation>
    <scope>NUCLEOTIDE SEQUENCE [LARGE SCALE GENOMIC DNA]</scope>
    <source>
        <strain evidence="2">ATCC 49208 / DSM 771 / VKM B-1644</strain>
    </source>
</reference>
<keyword evidence="2" id="KW-1185">Reference proteome</keyword>
<dbReference type="AlphaFoldDB" id="C8W2Z2"/>
<dbReference type="HOGENOM" id="CLU_140930_3_1_9"/>
<dbReference type="OrthoDB" id="1787091at2"/>
<evidence type="ECO:0000313" key="1">
    <source>
        <dbReference type="EMBL" id="ACV61148.1"/>
    </source>
</evidence>
<dbReference type="EMBL" id="CP001720">
    <property type="protein sequence ID" value="ACV61148.1"/>
    <property type="molecule type" value="Genomic_DNA"/>
</dbReference>
<dbReference type="InterPro" id="IPR004401">
    <property type="entry name" value="YbaB/EbfC"/>
</dbReference>
<accession>C8W2Z2</accession>
<name>C8W2Z2_DESAS</name>
<dbReference type="STRING" id="485916.Dtox_0195"/>
<dbReference type="eggNOG" id="COG0718">
    <property type="taxonomic scope" value="Bacteria"/>
</dbReference>
<dbReference type="SUPFAM" id="SSF82607">
    <property type="entry name" value="YbaB-like"/>
    <property type="match status" value="1"/>
</dbReference>
<dbReference type="Gene3D" id="3.30.1310.10">
    <property type="entry name" value="Nucleoid-associated protein YbaB-like domain"/>
    <property type="match status" value="1"/>
</dbReference>
<dbReference type="RefSeq" id="WP_015755869.1">
    <property type="nucleotide sequence ID" value="NC_013216.1"/>
</dbReference>
<organism evidence="1 2">
    <name type="scientific">Desulfofarcimen acetoxidans (strain ATCC 49208 / DSM 771 / KCTC 5769 / VKM B-1644 / 5575)</name>
    <name type="common">Desulfotomaculum acetoxidans</name>
    <dbReference type="NCBI Taxonomy" id="485916"/>
    <lineage>
        <taxon>Bacteria</taxon>
        <taxon>Bacillati</taxon>
        <taxon>Bacillota</taxon>
        <taxon>Clostridia</taxon>
        <taxon>Eubacteriales</taxon>
        <taxon>Peptococcaceae</taxon>
        <taxon>Desulfofarcimen</taxon>
    </lineage>
</organism>
<gene>
    <name evidence="1" type="ordered locus">Dtox_0195</name>
</gene>